<feature type="compositionally biased region" description="Polar residues" evidence="6">
    <location>
        <begin position="106"/>
        <end position="120"/>
    </location>
</feature>
<evidence type="ECO:0000256" key="2">
    <source>
        <dbReference type="ARBA" id="ARBA00023015"/>
    </source>
</evidence>
<comment type="caution">
    <text evidence="8">The sequence shown here is derived from an EMBL/GenBank/DDBJ whole genome shotgun (WGS) entry which is preliminary data.</text>
</comment>
<dbReference type="SUPFAM" id="SSF57701">
    <property type="entry name" value="Zn2/Cys6 DNA-binding domain"/>
    <property type="match status" value="1"/>
</dbReference>
<dbReference type="PROSITE" id="PS50048">
    <property type="entry name" value="ZN2_CY6_FUNGAL_2"/>
    <property type="match status" value="1"/>
</dbReference>
<proteinExistence type="predicted"/>
<dbReference type="AlphaFoldDB" id="A0AAD6D427"/>
<keyword evidence="4" id="KW-0804">Transcription</keyword>
<dbReference type="PROSITE" id="PS00463">
    <property type="entry name" value="ZN2_CY6_FUNGAL_1"/>
    <property type="match status" value="1"/>
</dbReference>
<evidence type="ECO:0000256" key="4">
    <source>
        <dbReference type="ARBA" id="ARBA00023163"/>
    </source>
</evidence>
<evidence type="ECO:0000256" key="5">
    <source>
        <dbReference type="ARBA" id="ARBA00023242"/>
    </source>
</evidence>
<dbReference type="CDD" id="cd12148">
    <property type="entry name" value="fungal_TF_MHR"/>
    <property type="match status" value="1"/>
</dbReference>
<evidence type="ECO:0000256" key="6">
    <source>
        <dbReference type="SAM" id="MobiDB-lite"/>
    </source>
</evidence>
<feature type="region of interest" description="Disordered" evidence="6">
    <location>
        <begin position="613"/>
        <end position="673"/>
    </location>
</feature>
<reference evidence="8 9" key="1">
    <citation type="journal article" date="2023" name="IMA Fungus">
        <title>Comparative genomic study of the Penicillium genus elucidates a diverse pangenome and 15 lateral gene transfer events.</title>
        <authorList>
            <person name="Petersen C."/>
            <person name="Sorensen T."/>
            <person name="Nielsen M.R."/>
            <person name="Sondergaard T.E."/>
            <person name="Sorensen J.L."/>
            <person name="Fitzpatrick D.A."/>
            <person name="Frisvad J.C."/>
            <person name="Nielsen K.L."/>
        </authorList>
    </citation>
    <scope>NUCLEOTIDE SEQUENCE [LARGE SCALE GENOMIC DNA]</scope>
    <source>
        <strain evidence="8 9">IBT 35679</strain>
    </source>
</reference>
<keyword evidence="1" id="KW-0479">Metal-binding</keyword>
<dbReference type="PANTHER" id="PTHR47840">
    <property type="entry name" value="ZN(II)2CYS6 TRANSCRIPTION FACTOR (EUROFUNG)-RELATED"/>
    <property type="match status" value="1"/>
</dbReference>
<evidence type="ECO:0000259" key="7">
    <source>
        <dbReference type="PROSITE" id="PS50048"/>
    </source>
</evidence>
<dbReference type="SMART" id="SM00906">
    <property type="entry name" value="Fungal_trans"/>
    <property type="match status" value="1"/>
</dbReference>
<dbReference type="InterPro" id="IPR007219">
    <property type="entry name" value="XnlR_reg_dom"/>
</dbReference>
<organism evidence="8 9">
    <name type="scientific">Penicillium frequentans</name>
    <dbReference type="NCBI Taxonomy" id="3151616"/>
    <lineage>
        <taxon>Eukaryota</taxon>
        <taxon>Fungi</taxon>
        <taxon>Dikarya</taxon>
        <taxon>Ascomycota</taxon>
        <taxon>Pezizomycotina</taxon>
        <taxon>Eurotiomycetes</taxon>
        <taxon>Eurotiomycetidae</taxon>
        <taxon>Eurotiales</taxon>
        <taxon>Aspergillaceae</taxon>
        <taxon>Penicillium</taxon>
    </lineage>
</organism>
<dbReference type="InterPro" id="IPR036864">
    <property type="entry name" value="Zn2-C6_fun-type_DNA-bd_sf"/>
</dbReference>
<evidence type="ECO:0000256" key="3">
    <source>
        <dbReference type="ARBA" id="ARBA00023125"/>
    </source>
</evidence>
<keyword evidence="5" id="KW-0539">Nucleus</keyword>
<keyword evidence="3" id="KW-0238">DNA-binding</keyword>
<keyword evidence="9" id="KW-1185">Reference proteome</keyword>
<evidence type="ECO:0000256" key="1">
    <source>
        <dbReference type="ARBA" id="ARBA00022723"/>
    </source>
</evidence>
<sequence length="730" mass="81584">MNDSMNGSLTDAHGPPRKRMRKGTRSCMECRRRKIRCTYESDRCEICNECRLRGSKCFDQEHGSDDPSAGPGSGPSERYSLRERVAYLETVVQDLAKKLDQTNASISKCQTSPGNLTPVSTEPDRLGPSSEKIENAPVLQLFDNYLVSRRDDPSSNDQFMGAKDTSAKARAVRLELISMFPCDRDIQKILSQASHLWCMWEEDISALHKVFAARYDVPETLVAPADLAKALVCLSVSMLQSPPDFDFNTMQNPIDVQEFASRCCEAVDRLVIRDDDFSATLPGIECHLLLSKFHMNEGRLRKAWLINRRAIELAHLAGMHLSTRTPQPSDTLFERRLKIWCSLATSDRSISLILGLPYVISDTFFLPQVERRLKSAESAAEQYMLRLGVITGHMIDRNQNPTEMCLETTLKLDQELVDAYNSMPNTYFGSERGSNESREQYLERIPLQFMPKVVRALLHLPFMLKYPHDPRFRYCHKMAIQSAREAQVFYKILRSTARSYLCKIIDFMAFTMGMLLLVHLYGYSEEQPDHSKDEDERDWALIGELVGILRQAASESGGSVAAESANILGEMYNCRLESEKGDWDLAAHCKITVPYFGTITVGAGAKFAGMRKKGQLPAAPTPDSSISSSQRTPGQLYTPPSSGQDGAPTVANTNTNNHTPAADAAGCDSNQSLPTNDDISNNAFAGLEGNAFSALFDDIGQYIFPNTTNVDLGLDQGWNFNWFDGNMLPQ</sequence>
<evidence type="ECO:0000313" key="8">
    <source>
        <dbReference type="EMBL" id="KAJ5553267.1"/>
    </source>
</evidence>
<feature type="region of interest" description="Disordered" evidence="6">
    <location>
        <begin position="106"/>
        <end position="130"/>
    </location>
</feature>
<feature type="domain" description="Zn(2)-C6 fungal-type" evidence="7">
    <location>
        <begin position="26"/>
        <end position="57"/>
    </location>
</feature>
<evidence type="ECO:0000313" key="9">
    <source>
        <dbReference type="Proteomes" id="UP001220324"/>
    </source>
</evidence>
<dbReference type="PANTHER" id="PTHR47840:SF1">
    <property type="entry name" value="ZN(II)2CYS6 TRANSCRIPTION FACTOR (EUROFUNG)"/>
    <property type="match status" value="1"/>
</dbReference>
<dbReference type="InterPro" id="IPR001138">
    <property type="entry name" value="Zn2Cys6_DnaBD"/>
</dbReference>
<accession>A0AAD6D427</accession>
<dbReference type="CDD" id="cd00067">
    <property type="entry name" value="GAL4"/>
    <property type="match status" value="1"/>
</dbReference>
<feature type="compositionally biased region" description="Basic residues" evidence="6">
    <location>
        <begin position="15"/>
        <end position="24"/>
    </location>
</feature>
<dbReference type="Pfam" id="PF04082">
    <property type="entry name" value="Fungal_trans"/>
    <property type="match status" value="1"/>
</dbReference>
<dbReference type="EMBL" id="JAQIZZ010000002">
    <property type="protein sequence ID" value="KAJ5553267.1"/>
    <property type="molecule type" value="Genomic_DNA"/>
</dbReference>
<dbReference type="GO" id="GO:0003677">
    <property type="term" value="F:DNA binding"/>
    <property type="evidence" value="ECO:0007669"/>
    <property type="project" value="UniProtKB-KW"/>
</dbReference>
<feature type="region of interest" description="Disordered" evidence="6">
    <location>
        <begin position="1"/>
        <end position="25"/>
    </location>
</feature>
<dbReference type="GO" id="GO:0006351">
    <property type="term" value="P:DNA-templated transcription"/>
    <property type="evidence" value="ECO:0007669"/>
    <property type="project" value="InterPro"/>
</dbReference>
<keyword evidence="2" id="KW-0805">Transcription regulation</keyword>
<gene>
    <name evidence="8" type="ORF">N7494_002645</name>
</gene>
<protein>
    <recommendedName>
        <fullName evidence="7">Zn(2)-C6 fungal-type domain-containing protein</fullName>
    </recommendedName>
</protein>
<feature type="compositionally biased region" description="Low complexity" evidence="6">
    <location>
        <begin position="647"/>
        <end position="665"/>
    </location>
</feature>
<dbReference type="Proteomes" id="UP001220324">
    <property type="component" value="Unassembled WGS sequence"/>
</dbReference>
<feature type="compositionally biased region" description="Polar residues" evidence="6">
    <location>
        <begin position="622"/>
        <end position="644"/>
    </location>
</feature>
<dbReference type="GO" id="GO:0000981">
    <property type="term" value="F:DNA-binding transcription factor activity, RNA polymerase II-specific"/>
    <property type="evidence" value="ECO:0007669"/>
    <property type="project" value="InterPro"/>
</dbReference>
<dbReference type="Gene3D" id="4.10.240.10">
    <property type="entry name" value="Zn(2)-C6 fungal-type DNA-binding domain"/>
    <property type="match status" value="1"/>
</dbReference>
<name>A0AAD6D427_9EURO</name>
<dbReference type="GO" id="GO:0008270">
    <property type="term" value="F:zinc ion binding"/>
    <property type="evidence" value="ECO:0007669"/>
    <property type="project" value="InterPro"/>
</dbReference>